<accession>A0A4P7D8P5</accession>
<keyword evidence="3" id="KW-1185">Reference proteome</keyword>
<name>A0A4P7D8P5_9BURK</name>
<evidence type="ECO:0000313" key="3">
    <source>
        <dbReference type="Proteomes" id="UP000295727"/>
    </source>
</evidence>
<keyword evidence="1" id="KW-0812">Transmembrane</keyword>
<dbReference type="EMBL" id="CP038151">
    <property type="protein sequence ID" value="QBR03204.1"/>
    <property type="molecule type" value="Genomic_DNA"/>
</dbReference>
<evidence type="ECO:0000256" key="1">
    <source>
        <dbReference type="SAM" id="Phobius"/>
    </source>
</evidence>
<dbReference type="AlphaFoldDB" id="A0A4P7D8P5"/>
<dbReference type="InterPro" id="IPR029058">
    <property type="entry name" value="AB_hydrolase_fold"/>
</dbReference>
<dbReference type="Proteomes" id="UP000295727">
    <property type="component" value="Chromosome 4"/>
</dbReference>
<keyword evidence="1" id="KW-0472">Membrane</keyword>
<protein>
    <recommendedName>
        <fullName evidence="4">Alpha/beta hydrolase</fullName>
    </recommendedName>
</protein>
<dbReference type="KEGG" id="ppai:E1956_39290"/>
<evidence type="ECO:0000313" key="2">
    <source>
        <dbReference type="EMBL" id="QBR03204.1"/>
    </source>
</evidence>
<feature type="transmembrane region" description="Helical" evidence="1">
    <location>
        <begin position="155"/>
        <end position="173"/>
    </location>
</feature>
<dbReference type="RefSeq" id="WP_134758703.1">
    <property type="nucleotide sequence ID" value="NZ_CP038151.1"/>
</dbReference>
<dbReference type="SUPFAM" id="SSF53474">
    <property type="entry name" value="alpha/beta-Hydrolases"/>
    <property type="match status" value="1"/>
</dbReference>
<feature type="transmembrane region" description="Helical" evidence="1">
    <location>
        <begin position="121"/>
        <end position="143"/>
    </location>
</feature>
<gene>
    <name evidence="2" type="ORF">E1956_39290</name>
</gene>
<reference evidence="2 3" key="1">
    <citation type="submission" date="2019-03" db="EMBL/GenBank/DDBJ databases">
        <title>Paraburkholderia sp. 7MH5, isolated from subtropical forest soil.</title>
        <authorList>
            <person name="Gao Z.-H."/>
            <person name="Qiu L.-H."/>
        </authorList>
    </citation>
    <scope>NUCLEOTIDE SEQUENCE [LARGE SCALE GENOMIC DNA]</scope>
    <source>
        <strain evidence="2 3">7MH5</strain>
    </source>
</reference>
<organism evidence="2 3">
    <name type="scientific">Paraburkholderia pallida</name>
    <dbReference type="NCBI Taxonomy" id="2547399"/>
    <lineage>
        <taxon>Bacteria</taxon>
        <taxon>Pseudomonadati</taxon>
        <taxon>Pseudomonadota</taxon>
        <taxon>Betaproteobacteria</taxon>
        <taxon>Burkholderiales</taxon>
        <taxon>Burkholderiaceae</taxon>
        <taxon>Paraburkholderia</taxon>
    </lineage>
</organism>
<evidence type="ECO:0008006" key="4">
    <source>
        <dbReference type="Google" id="ProtNLM"/>
    </source>
</evidence>
<sequence length="342" mass="38612">METVHELVMLIPGMARSVREHYATRLSDGIEGFLETHHESVESFHRVGGEGSDRTRFDIRLRNGQHKIIDILEIFWNDLRPPLDSSSVPFLGSLLLRYWLSLRHWRAIPPTSRSLQRAFCFGALFLVVWYLLTLLALIQIAQLFSLILPSHVENVAGWLWVGVTSLLASGFVTSNIDGSYAAYCYLNNRGGFCDRVRRRVVNAFWEISPQLAGYERITLLAHSFGSAVAVDAVARIAVDTDVAPPLLPFDFVTAGSPLEFLMSREPVYEQRIQRCITSALVRRWIDFYALTDSLCSKVPLADEPKCSHEGIELGYSEFEAFLGLAHDAYFEHPRVLEAVLAL</sequence>
<keyword evidence="1" id="KW-1133">Transmembrane helix</keyword>
<dbReference type="OrthoDB" id="453176at2"/>
<proteinExistence type="predicted"/>